<feature type="signal peptide" evidence="1">
    <location>
        <begin position="1"/>
        <end position="19"/>
    </location>
</feature>
<keyword evidence="1" id="KW-0732">Signal</keyword>
<reference evidence="3" key="1">
    <citation type="journal article" date="2002" name="Science">
        <title>The draft genome of Ciona intestinalis: insights into chordate and vertebrate origins.</title>
        <authorList>
            <person name="Dehal P."/>
            <person name="Satou Y."/>
            <person name="Campbell R.K."/>
            <person name="Chapman J."/>
            <person name="Degnan B."/>
            <person name="De Tomaso A."/>
            <person name="Davidson B."/>
            <person name="Di Gregorio A."/>
            <person name="Gelpke M."/>
            <person name="Goodstein D.M."/>
            <person name="Harafuji N."/>
            <person name="Hastings K.E."/>
            <person name="Ho I."/>
            <person name="Hotta K."/>
            <person name="Huang W."/>
            <person name="Kawashima T."/>
            <person name="Lemaire P."/>
            <person name="Martinez D."/>
            <person name="Meinertzhagen I.A."/>
            <person name="Necula S."/>
            <person name="Nonaka M."/>
            <person name="Putnam N."/>
            <person name="Rash S."/>
            <person name="Saiga H."/>
            <person name="Satake M."/>
            <person name="Terry A."/>
            <person name="Yamada L."/>
            <person name="Wang H.G."/>
            <person name="Awazu S."/>
            <person name="Azumi K."/>
            <person name="Boore J."/>
            <person name="Branno M."/>
            <person name="Chin-Bow S."/>
            <person name="DeSantis R."/>
            <person name="Doyle S."/>
            <person name="Francino P."/>
            <person name="Keys D.N."/>
            <person name="Haga S."/>
            <person name="Hayashi H."/>
            <person name="Hino K."/>
            <person name="Imai K.S."/>
            <person name="Inaba K."/>
            <person name="Kano S."/>
            <person name="Kobayashi K."/>
            <person name="Kobayashi M."/>
            <person name="Lee B.I."/>
            <person name="Makabe K.W."/>
            <person name="Manohar C."/>
            <person name="Matassi G."/>
            <person name="Medina M."/>
            <person name="Mochizuki Y."/>
            <person name="Mount S."/>
            <person name="Morishita T."/>
            <person name="Miura S."/>
            <person name="Nakayama A."/>
            <person name="Nishizaka S."/>
            <person name="Nomoto H."/>
            <person name="Ohta F."/>
            <person name="Oishi K."/>
            <person name="Rigoutsos I."/>
            <person name="Sano M."/>
            <person name="Sasaki A."/>
            <person name="Sasakura Y."/>
            <person name="Shoguchi E."/>
            <person name="Shin-i T."/>
            <person name="Spagnuolo A."/>
            <person name="Stainier D."/>
            <person name="Suzuki M.M."/>
            <person name="Tassy O."/>
            <person name="Takatori N."/>
            <person name="Tokuoka M."/>
            <person name="Yagi K."/>
            <person name="Yoshizaki F."/>
            <person name="Wada S."/>
            <person name="Zhang C."/>
            <person name="Hyatt P.D."/>
            <person name="Larimer F."/>
            <person name="Detter C."/>
            <person name="Doggett N."/>
            <person name="Glavina T."/>
            <person name="Hawkins T."/>
            <person name="Richardson P."/>
            <person name="Lucas S."/>
            <person name="Kohara Y."/>
            <person name="Levine M."/>
            <person name="Satoh N."/>
            <person name="Rokhsar D.S."/>
        </authorList>
    </citation>
    <scope>NUCLEOTIDE SEQUENCE [LARGE SCALE GENOMIC DNA]</scope>
</reference>
<name>H2Y0M1_CIOIN</name>
<protein>
    <submittedName>
        <fullName evidence="2">Glycine-rich cell wall structural protein-like</fullName>
    </submittedName>
</protein>
<evidence type="ECO:0000313" key="2">
    <source>
        <dbReference type="Ensembl" id="ENSCINP00000035455.1"/>
    </source>
</evidence>
<sequence>MRCIAILLLVALFVMYVEATVQAKNNNNHWGHGNERGHGDGHGGHGHWGGKGYWGHGGHGKWGHGGHGHNNWHH</sequence>
<dbReference type="KEGG" id="cin:113474977"/>
<dbReference type="GeneID" id="113474977"/>
<dbReference type="InParanoid" id="H2Y0M1"/>
<dbReference type="Ensembl" id="ENSCINT00000036527.1">
    <property type="protein sequence ID" value="ENSCINP00000035455.1"/>
    <property type="gene ID" value="ENSCING00000023509.1"/>
</dbReference>
<organism evidence="2 3">
    <name type="scientific">Ciona intestinalis</name>
    <name type="common">Transparent sea squirt</name>
    <name type="synonym">Ascidia intestinalis</name>
    <dbReference type="NCBI Taxonomy" id="7719"/>
    <lineage>
        <taxon>Eukaryota</taxon>
        <taxon>Metazoa</taxon>
        <taxon>Chordata</taxon>
        <taxon>Tunicata</taxon>
        <taxon>Ascidiacea</taxon>
        <taxon>Phlebobranchia</taxon>
        <taxon>Cionidae</taxon>
        <taxon>Ciona</taxon>
    </lineage>
</organism>
<reference evidence="2" key="3">
    <citation type="submission" date="2025-09" db="UniProtKB">
        <authorList>
            <consortium name="Ensembl"/>
        </authorList>
    </citation>
    <scope>IDENTIFICATION</scope>
</reference>
<feature type="chain" id="PRO_5030172493" evidence="1">
    <location>
        <begin position="20"/>
        <end position="74"/>
    </location>
</feature>
<evidence type="ECO:0000256" key="1">
    <source>
        <dbReference type="SAM" id="SignalP"/>
    </source>
</evidence>
<evidence type="ECO:0000313" key="3">
    <source>
        <dbReference type="Proteomes" id="UP000008144"/>
    </source>
</evidence>
<dbReference type="AlphaFoldDB" id="H2Y0M1"/>
<dbReference type="RefSeq" id="XP_026693972.1">
    <property type="nucleotide sequence ID" value="XM_026838171.1"/>
</dbReference>
<reference evidence="2" key="2">
    <citation type="submission" date="2025-08" db="UniProtKB">
        <authorList>
            <consortium name="Ensembl"/>
        </authorList>
    </citation>
    <scope>IDENTIFICATION</scope>
</reference>
<gene>
    <name evidence="2" type="primary">LOC113474977</name>
</gene>
<proteinExistence type="predicted"/>
<dbReference type="Proteomes" id="UP000008144">
    <property type="component" value="Unassembled WGS sequence"/>
</dbReference>
<dbReference type="HOGENOM" id="CLU_2687075_0_0_1"/>
<accession>H2Y0M1</accession>
<keyword evidence="3" id="KW-1185">Reference proteome</keyword>